<dbReference type="eggNOG" id="ENOG502QS0R">
    <property type="taxonomic scope" value="Eukaryota"/>
</dbReference>
<dbReference type="EMBL" id="KB456263">
    <property type="protein sequence ID" value="EMF13897.1"/>
    <property type="molecule type" value="Genomic_DNA"/>
</dbReference>
<dbReference type="GO" id="GO:0009277">
    <property type="term" value="C:fungal-type cell wall"/>
    <property type="evidence" value="ECO:0007669"/>
    <property type="project" value="TreeGrafter"/>
</dbReference>
<evidence type="ECO:0000256" key="12">
    <source>
        <dbReference type="ARBA" id="ARBA00042762"/>
    </source>
</evidence>
<evidence type="ECO:0000256" key="13">
    <source>
        <dbReference type="SAM" id="MobiDB-lite"/>
    </source>
</evidence>
<keyword evidence="3" id="KW-0134">Cell wall</keyword>
<evidence type="ECO:0000256" key="10">
    <source>
        <dbReference type="ARBA" id="ARBA00041495"/>
    </source>
</evidence>
<evidence type="ECO:0000256" key="6">
    <source>
        <dbReference type="ARBA" id="ARBA00022801"/>
    </source>
</evidence>
<evidence type="ECO:0000256" key="8">
    <source>
        <dbReference type="ARBA" id="ARBA00024983"/>
    </source>
</evidence>
<dbReference type="HOGENOM" id="CLU_027285_2_1_1"/>
<feature type="compositionally biased region" description="Pro residues" evidence="13">
    <location>
        <begin position="164"/>
        <end position="228"/>
    </location>
</feature>
<feature type="region of interest" description="Disordered" evidence="13">
    <location>
        <begin position="103"/>
        <end position="237"/>
    </location>
</feature>
<evidence type="ECO:0000313" key="16">
    <source>
        <dbReference type="Proteomes" id="UP000016931"/>
    </source>
</evidence>
<dbReference type="STRING" id="692275.M3B2B7"/>
<dbReference type="InterPro" id="IPR017853">
    <property type="entry name" value="GH"/>
</dbReference>
<evidence type="ECO:0000256" key="5">
    <source>
        <dbReference type="ARBA" id="ARBA00022729"/>
    </source>
</evidence>
<dbReference type="GO" id="GO:0009986">
    <property type="term" value="C:cell surface"/>
    <property type="evidence" value="ECO:0007669"/>
    <property type="project" value="TreeGrafter"/>
</dbReference>
<dbReference type="SUPFAM" id="SSF51445">
    <property type="entry name" value="(Trans)glycosidases"/>
    <property type="match status" value="1"/>
</dbReference>
<evidence type="ECO:0000256" key="11">
    <source>
        <dbReference type="ARBA" id="ARBA00041516"/>
    </source>
</evidence>
<dbReference type="Gene3D" id="3.20.20.80">
    <property type="entry name" value="Glycosidases"/>
    <property type="match status" value="1"/>
</dbReference>
<feature type="region of interest" description="Disordered" evidence="13">
    <location>
        <begin position="28"/>
        <end position="79"/>
    </location>
</feature>
<dbReference type="GeneID" id="27899133"/>
<comment type="similarity">
    <text evidence="2">Belongs to the glycosyl hydrolase 17 family.</text>
</comment>
<dbReference type="GO" id="GO:0042973">
    <property type="term" value="F:glucan endo-1,3-beta-D-glucosidase activity"/>
    <property type="evidence" value="ECO:0007669"/>
    <property type="project" value="TreeGrafter"/>
</dbReference>
<evidence type="ECO:0000256" key="7">
    <source>
        <dbReference type="ARBA" id="ARBA00023295"/>
    </source>
</evidence>
<dbReference type="GO" id="GO:0005576">
    <property type="term" value="C:extracellular region"/>
    <property type="evidence" value="ECO:0007669"/>
    <property type="project" value="TreeGrafter"/>
</dbReference>
<dbReference type="GO" id="GO:0071555">
    <property type="term" value="P:cell wall organization"/>
    <property type="evidence" value="ECO:0007669"/>
    <property type="project" value="TreeGrafter"/>
</dbReference>
<keyword evidence="7" id="KW-0326">Glycosidase</keyword>
<dbReference type="PRINTS" id="PR01217">
    <property type="entry name" value="PRICHEXTENSN"/>
</dbReference>
<feature type="compositionally biased region" description="Low complexity" evidence="13">
    <location>
        <begin position="103"/>
        <end position="163"/>
    </location>
</feature>
<evidence type="ECO:0000256" key="2">
    <source>
        <dbReference type="ARBA" id="ARBA00008773"/>
    </source>
</evidence>
<reference evidence="15 16" key="1">
    <citation type="journal article" date="2012" name="PLoS Pathog.">
        <title>Diverse lifestyles and strategies of plant pathogenesis encoded in the genomes of eighteen Dothideomycetes fungi.</title>
        <authorList>
            <person name="Ohm R.A."/>
            <person name="Feau N."/>
            <person name="Henrissat B."/>
            <person name="Schoch C.L."/>
            <person name="Horwitz B.A."/>
            <person name="Barry K.W."/>
            <person name="Condon B.J."/>
            <person name="Copeland A.C."/>
            <person name="Dhillon B."/>
            <person name="Glaser F."/>
            <person name="Hesse C.N."/>
            <person name="Kosti I."/>
            <person name="LaButti K."/>
            <person name="Lindquist E.A."/>
            <person name="Lucas S."/>
            <person name="Salamov A.A."/>
            <person name="Bradshaw R.E."/>
            <person name="Ciuffetti L."/>
            <person name="Hamelin R.C."/>
            <person name="Kema G.H.J."/>
            <person name="Lawrence C."/>
            <person name="Scott J.A."/>
            <person name="Spatafora J.W."/>
            <person name="Turgeon B.G."/>
            <person name="de Wit P.J.G.M."/>
            <person name="Zhong S."/>
            <person name="Goodwin S.B."/>
            <person name="Grigoriev I.V."/>
        </authorList>
    </citation>
    <scope>NUCLEOTIDE SEQUENCE [LARGE SCALE GENOMIC DNA]</scope>
    <source>
        <strain evidence="15 16">SO2202</strain>
    </source>
</reference>
<accession>M3B2B7</accession>
<feature type="compositionally biased region" description="Basic residues" evidence="13">
    <location>
        <begin position="28"/>
        <end position="38"/>
    </location>
</feature>
<feature type="compositionally biased region" description="Pro residues" evidence="13">
    <location>
        <begin position="43"/>
        <end position="62"/>
    </location>
</feature>
<dbReference type="OMA" id="VVCPYAT"/>
<dbReference type="InterPro" id="IPR050732">
    <property type="entry name" value="Beta-glucan_modifiers"/>
</dbReference>
<dbReference type="OrthoDB" id="4082933at2759"/>
<sequence>MVYFAAVALFASGLMASVQAANLQHHEHVHKNHLHRKALSPPTYGPPPPETPAGPAQYPPVPPKHDEPHTPIASAPKPNATECGCTTYTTYWYGTPTMVPILTSSSSSTSKTSSSTTKTSSSTTKTTSSTSKTTSSTSKTTSSTSKTSSSASKTSSTTTSTPKPSTPAAPPKPAPPAQSPPPKDAVKPPPPPPAPSKPPAKPEEAPSPPPKPAPQPETPKSPVSPPGAPTGDKWAMTYTPYTADGGCKSADEVSNDINSIKSKGFSTVRIYATDCQGAENVGAACKAIGMKMILGIFIDGKGMGAAHDQLNHLAQWGPNGNWGMVEMVVAGNEAIFGGFTTAPEMANFIMEAKSVLQAAGYNGPVTTTEPLNVIQQYASTLCPVVDVIGANLHPFFNGQVSASGAGDLVAQQLQDLSACCGGKLEAYNLETGWPSNGQANGAAVPGAAEQKQAIDSIVAKVGSKSAIFSFEDDTWKAPGAYNIEQFWGCAKLFG</sequence>
<name>M3B2B7_SPHMS</name>
<keyword evidence="5 14" id="KW-0732">Signal</keyword>
<evidence type="ECO:0000256" key="4">
    <source>
        <dbReference type="ARBA" id="ARBA00022525"/>
    </source>
</evidence>
<protein>
    <recommendedName>
        <fullName evidence="9">Probable beta-glucosidase btgE</fullName>
    </recommendedName>
    <alternativeName>
        <fullName evidence="10">Beta-D-glucoside glucohydrolase btgE</fullName>
    </alternativeName>
    <alternativeName>
        <fullName evidence="12">Cellobiase btgE</fullName>
    </alternativeName>
    <alternativeName>
        <fullName evidence="11">Gentiobiase btgE</fullName>
    </alternativeName>
</protein>
<feature type="chain" id="PRO_5004031113" description="Probable beta-glucosidase btgE" evidence="14">
    <location>
        <begin position="21"/>
        <end position="494"/>
    </location>
</feature>
<proteinExistence type="inferred from homology"/>
<dbReference type="Proteomes" id="UP000016931">
    <property type="component" value="Unassembled WGS sequence"/>
</dbReference>
<evidence type="ECO:0000256" key="3">
    <source>
        <dbReference type="ARBA" id="ARBA00022512"/>
    </source>
</evidence>
<comment type="function">
    <text evidence="8">Beta-glucosidases are one of a number of cellulolytic enzymes involved in the degradation of cellulosic biomass. Catalyzes the last step releasing glucose from the inhibitory cellobiose.</text>
</comment>
<feature type="signal peptide" evidence="14">
    <location>
        <begin position="1"/>
        <end position="20"/>
    </location>
</feature>
<dbReference type="PANTHER" id="PTHR16631:SF24">
    <property type="entry name" value="FAMILY 17 GLUCOSIDASE SCW11-RELATED"/>
    <property type="match status" value="1"/>
</dbReference>
<gene>
    <name evidence="15" type="ORF">SEPMUDRAFT_125550</name>
</gene>
<evidence type="ECO:0000256" key="1">
    <source>
        <dbReference type="ARBA" id="ARBA00004191"/>
    </source>
</evidence>
<evidence type="ECO:0000313" key="15">
    <source>
        <dbReference type="EMBL" id="EMF13897.1"/>
    </source>
</evidence>
<dbReference type="PANTHER" id="PTHR16631">
    <property type="entry name" value="GLUCAN 1,3-BETA-GLUCOSIDASE"/>
    <property type="match status" value="1"/>
</dbReference>
<evidence type="ECO:0000256" key="14">
    <source>
        <dbReference type="SAM" id="SignalP"/>
    </source>
</evidence>
<organism evidence="15 16">
    <name type="scientific">Sphaerulina musiva (strain SO2202)</name>
    <name type="common">Poplar stem canker fungus</name>
    <name type="synonym">Septoria musiva</name>
    <dbReference type="NCBI Taxonomy" id="692275"/>
    <lineage>
        <taxon>Eukaryota</taxon>
        <taxon>Fungi</taxon>
        <taxon>Dikarya</taxon>
        <taxon>Ascomycota</taxon>
        <taxon>Pezizomycotina</taxon>
        <taxon>Dothideomycetes</taxon>
        <taxon>Dothideomycetidae</taxon>
        <taxon>Mycosphaerellales</taxon>
        <taxon>Mycosphaerellaceae</taxon>
        <taxon>Sphaerulina</taxon>
    </lineage>
</organism>
<dbReference type="AlphaFoldDB" id="M3B2B7"/>
<comment type="subcellular location">
    <subcellularLocation>
        <location evidence="1">Secreted</location>
        <location evidence="1">Cell wall</location>
    </subcellularLocation>
</comment>
<keyword evidence="4" id="KW-0964">Secreted</keyword>
<keyword evidence="16" id="KW-1185">Reference proteome</keyword>
<keyword evidence="6 15" id="KW-0378">Hydrolase</keyword>
<evidence type="ECO:0000256" key="9">
    <source>
        <dbReference type="ARBA" id="ARBA00039284"/>
    </source>
</evidence>
<dbReference type="RefSeq" id="XP_016762018.1">
    <property type="nucleotide sequence ID" value="XM_016901996.1"/>
</dbReference>